<proteinExistence type="predicted"/>
<dbReference type="EMBL" id="CAUWAG010000007">
    <property type="protein sequence ID" value="CAJ2505470.1"/>
    <property type="molecule type" value="Genomic_DNA"/>
</dbReference>
<dbReference type="AlphaFoldDB" id="A0AAI8VJA2"/>
<dbReference type="Proteomes" id="UP001295740">
    <property type="component" value="Unassembled WGS sequence"/>
</dbReference>
<gene>
    <name evidence="2" type="ORF">KHLLAP_LOCUS5938</name>
</gene>
<protein>
    <submittedName>
        <fullName evidence="2">Uu.00g128640.m01.CDS01</fullName>
    </submittedName>
</protein>
<organism evidence="2 3">
    <name type="scientific">Anthostomella pinea</name>
    <dbReference type="NCBI Taxonomy" id="933095"/>
    <lineage>
        <taxon>Eukaryota</taxon>
        <taxon>Fungi</taxon>
        <taxon>Dikarya</taxon>
        <taxon>Ascomycota</taxon>
        <taxon>Pezizomycotina</taxon>
        <taxon>Sordariomycetes</taxon>
        <taxon>Xylariomycetidae</taxon>
        <taxon>Xylariales</taxon>
        <taxon>Xylariaceae</taxon>
        <taxon>Anthostomella</taxon>
    </lineage>
</organism>
<evidence type="ECO:0000256" key="1">
    <source>
        <dbReference type="SAM" id="MobiDB-lite"/>
    </source>
</evidence>
<evidence type="ECO:0000313" key="3">
    <source>
        <dbReference type="Proteomes" id="UP001295740"/>
    </source>
</evidence>
<evidence type="ECO:0000313" key="2">
    <source>
        <dbReference type="EMBL" id="CAJ2505470.1"/>
    </source>
</evidence>
<name>A0AAI8VJA2_9PEZI</name>
<reference evidence="2" key="1">
    <citation type="submission" date="2023-10" db="EMBL/GenBank/DDBJ databases">
        <authorList>
            <person name="Hackl T."/>
        </authorList>
    </citation>
    <scope>NUCLEOTIDE SEQUENCE</scope>
</reference>
<sequence length="288" mass="33352">MSPPSPLYSDILRGGVASDQSKKQPPTGAERKFEGSQTLRRKQGPIMVDVIKNDVAVVETRFDTNMDPFTIESKAVRLINSNNAYALLTPGEELRPVVERDRQVSRHKYTTIQFESRRVDFRDGTQFLVLGYHESLLKMHRSQYWNLQFTQLEQARHIVVLLEAAYASVKELEGHEGLLDPMKQYWGQLNHGNGPEYTYSILVDHYDKETGTLRPWKKLTEGEADACLTDDQKMKSNAVLEQLTKWKHLHEQLQNEDASYHPDPDHPDHLRVKIIKQIRSIRFLKFVK</sequence>
<keyword evidence="3" id="KW-1185">Reference proteome</keyword>
<accession>A0AAI8VJA2</accession>
<feature type="region of interest" description="Disordered" evidence="1">
    <location>
        <begin position="1"/>
        <end position="38"/>
    </location>
</feature>
<comment type="caution">
    <text evidence="2">The sequence shown here is derived from an EMBL/GenBank/DDBJ whole genome shotgun (WGS) entry which is preliminary data.</text>
</comment>